<sequence>MTVVALVPAAGLGTRLGLNVPKAFVTLLDRSLLERAVDGLFASGVVDDVVVMVPPDMIDRARELVPRARVVVGGAERTDSVRAGLAAAGDAELVLVHDAARPLTPAPMIERVVAALRGGASAVIPVLPVADTVKRVDADGIVEATVDRADLRAVQTPQGFTAGALRAAYAAAPGELATDDAGLVERAGGTVVTVPGDPLAMKITTAFDLRIAQVLAEETA</sequence>
<comment type="pathway">
    <text evidence="2 7">Isoprenoid biosynthesis; isopentenyl diphosphate biosynthesis via DXP pathway; isopentenyl diphosphate from 1-deoxy-D-xylulose 5-phosphate: step 2/6.</text>
</comment>
<protein>
    <recommendedName>
        <fullName evidence="7">2-C-methyl-D-erythritol 4-phosphate cytidylyltransferase</fullName>
        <ecNumber evidence="7">2.7.7.60</ecNumber>
    </recommendedName>
    <alternativeName>
        <fullName evidence="7">4-diphosphocytidyl-2C-methyl-D-erythritol synthase</fullName>
    </alternativeName>
    <alternativeName>
        <fullName evidence="7">MEP cytidylyltransferase</fullName>
        <shortName evidence="7">MCT</shortName>
    </alternativeName>
</protein>
<dbReference type="InterPro" id="IPR029044">
    <property type="entry name" value="Nucleotide-diphossugar_trans"/>
</dbReference>
<dbReference type="PROSITE" id="PS01295">
    <property type="entry name" value="ISPD"/>
    <property type="match status" value="1"/>
</dbReference>
<dbReference type="EMBL" id="VIGX01000002">
    <property type="protein sequence ID" value="TWS29799.1"/>
    <property type="molecule type" value="Genomic_DNA"/>
</dbReference>
<organism evidence="8 9">
    <name type="scientific">Tsukamurella conjunctivitidis</name>
    <dbReference type="NCBI Taxonomy" id="2592068"/>
    <lineage>
        <taxon>Bacteria</taxon>
        <taxon>Bacillati</taxon>
        <taxon>Actinomycetota</taxon>
        <taxon>Actinomycetes</taxon>
        <taxon>Mycobacteriales</taxon>
        <taxon>Tsukamurellaceae</taxon>
        <taxon>Tsukamurella</taxon>
    </lineage>
</organism>
<dbReference type="EC" id="2.7.7.60" evidence="7"/>
<dbReference type="NCBIfam" id="TIGR00453">
    <property type="entry name" value="ispD"/>
    <property type="match status" value="1"/>
</dbReference>
<dbReference type="HAMAP" id="MF_00108">
    <property type="entry name" value="IspD"/>
    <property type="match status" value="1"/>
</dbReference>
<dbReference type="InterPro" id="IPR018294">
    <property type="entry name" value="ISPD_synthase_CS"/>
</dbReference>
<dbReference type="Gene3D" id="3.90.550.10">
    <property type="entry name" value="Spore Coat Polysaccharide Biosynthesis Protein SpsA, Chain A"/>
    <property type="match status" value="1"/>
</dbReference>
<evidence type="ECO:0000256" key="5">
    <source>
        <dbReference type="ARBA" id="ARBA00022695"/>
    </source>
</evidence>
<evidence type="ECO:0000256" key="1">
    <source>
        <dbReference type="ARBA" id="ARBA00001282"/>
    </source>
</evidence>
<dbReference type="OrthoDB" id="9802561at2"/>
<dbReference type="InterPro" id="IPR034683">
    <property type="entry name" value="IspD/TarI"/>
</dbReference>
<dbReference type="SUPFAM" id="SSF53448">
    <property type="entry name" value="Nucleotide-diphospho-sugar transferases"/>
    <property type="match status" value="1"/>
</dbReference>
<dbReference type="InterPro" id="IPR050088">
    <property type="entry name" value="IspD/TarI_cytidylyltransf_bact"/>
</dbReference>
<proteinExistence type="inferred from homology"/>
<keyword evidence="4 7" id="KW-0808">Transferase</keyword>
<reference evidence="8 9" key="1">
    <citation type="submission" date="2019-06" db="EMBL/GenBank/DDBJ databases">
        <title>Tsukamurella conjunctivitidis sp. nov., Tsukamurella assacharolytica sp. nov. and Tsukamurella sputae sp. nov. isolated from patients with conjunctivitis, bacteraemia (lymphoma) and respiratory infection (sputum) in Hong Kong.</title>
        <authorList>
            <person name="Teng J.L.L."/>
            <person name="Lee H.H."/>
            <person name="Fong J.Y.H."/>
            <person name="Fok K.M.N."/>
            <person name="Lau S.K.P."/>
            <person name="Woo P.C.Y."/>
        </authorList>
    </citation>
    <scope>NUCLEOTIDE SEQUENCE [LARGE SCALE GENOMIC DNA]</scope>
    <source>
        <strain evidence="8 9">HKU72</strain>
    </source>
</reference>
<feature type="site" description="Positions MEP for the nucleophilic attack" evidence="7">
    <location>
        <position position="148"/>
    </location>
</feature>
<evidence type="ECO:0000256" key="7">
    <source>
        <dbReference type="HAMAP-Rule" id="MF_00108"/>
    </source>
</evidence>
<keyword evidence="5 7" id="KW-0548">Nucleotidyltransferase</keyword>
<comment type="caution">
    <text evidence="8">The sequence shown here is derived from an EMBL/GenBank/DDBJ whole genome shotgun (WGS) entry which is preliminary data.</text>
</comment>
<evidence type="ECO:0000256" key="6">
    <source>
        <dbReference type="ARBA" id="ARBA00023229"/>
    </source>
</evidence>
<dbReference type="FunFam" id="3.90.550.10:FF:000003">
    <property type="entry name" value="2-C-methyl-D-erythritol 4-phosphate cytidylyltransferase"/>
    <property type="match status" value="1"/>
</dbReference>
<dbReference type="GO" id="GO:0050518">
    <property type="term" value="F:2-C-methyl-D-erythritol 4-phosphate cytidylyltransferase activity"/>
    <property type="evidence" value="ECO:0007669"/>
    <property type="project" value="UniProtKB-UniRule"/>
</dbReference>
<dbReference type="UniPathway" id="UPA00056">
    <property type="reaction ID" value="UER00093"/>
</dbReference>
<name>A0A5C5S3F4_9ACTN</name>
<gene>
    <name evidence="7" type="primary">ispD</name>
    <name evidence="8" type="ORF">FK530_04485</name>
</gene>
<feature type="site" description="Transition state stabilizer" evidence="7">
    <location>
        <position position="22"/>
    </location>
</feature>
<evidence type="ECO:0000256" key="3">
    <source>
        <dbReference type="ARBA" id="ARBA00009789"/>
    </source>
</evidence>
<dbReference type="PANTHER" id="PTHR32125:SF4">
    <property type="entry name" value="2-C-METHYL-D-ERYTHRITOL 4-PHOSPHATE CYTIDYLYLTRANSFERASE, CHLOROPLASTIC"/>
    <property type="match status" value="1"/>
</dbReference>
<feature type="site" description="Transition state stabilizer" evidence="7">
    <location>
        <position position="15"/>
    </location>
</feature>
<keyword evidence="9" id="KW-1185">Reference proteome</keyword>
<dbReference type="PANTHER" id="PTHR32125">
    <property type="entry name" value="2-C-METHYL-D-ERYTHRITOL 4-PHOSPHATE CYTIDYLYLTRANSFERASE, CHLOROPLASTIC"/>
    <property type="match status" value="1"/>
</dbReference>
<dbReference type="AlphaFoldDB" id="A0A5C5S3F4"/>
<dbReference type="Pfam" id="PF01128">
    <property type="entry name" value="IspD"/>
    <property type="match status" value="1"/>
</dbReference>
<dbReference type="Proteomes" id="UP000319375">
    <property type="component" value="Unassembled WGS sequence"/>
</dbReference>
<evidence type="ECO:0000313" key="9">
    <source>
        <dbReference type="Proteomes" id="UP000319375"/>
    </source>
</evidence>
<evidence type="ECO:0000256" key="4">
    <source>
        <dbReference type="ARBA" id="ARBA00022679"/>
    </source>
</evidence>
<dbReference type="CDD" id="cd02516">
    <property type="entry name" value="CDP-ME_synthetase"/>
    <property type="match status" value="1"/>
</dbReference>
<accession>A0A5C5S3F4</accession>
<evidence type="ECO:0000313" key="8">
    <source>
        <dbReference type="EMBL" id="TWS29799.1"/>
    </source>
</evidence>
<comment type="catalytic activity">
    <reaction evidence="1 7">
        <text>2-C-methyl-D-erythritol 4-phosphate + CTP + H(+) = 4-CDP-2-C-methyl-D-erythritol + diphosphate</text>
        <dbReference type="Rhea" id="RHEA:13429"/>
        <dbReference type="ChEBI" id="CHEBI:15378"/>
        <dbReference type="ChEBI" id="CHEBI:33019"/>
        <dbReference type="ChEBI" id="CHEBI:37563"/>
        <dbReference type="ChEBI" id="CHEBI:57823"/>
        <dbReference type="ChEBI" id="CHEBI:58262"/>
        <dbReference type="EC" id="2.7.7.60"/>
    </reaction>
</comment>
<dbReference type="GO" id="GO:0019288">
    <property type="term" value="P:isopentenyl diphosphate biosynthetic process, methylerythritol 4-phosphate pathway"/>
    <property type="evidence" value="ECO:0007669"/>
    <property type="project" value="UniProtKB-UniRule"/>
</dbReference>
<comment type="similarity">
    <text evidence="3 7">Belongs to the IspD/TarI cytidylyltransferase family. IspD subfamily.</text>
</comment>
<feature type="site" description="Positions MEP for the nucleophilic attack" evidence="7">
    <location>
        <position position="202"/>
    </location>
</feature>
<evidence type="ECO:0000256" key="2">
    <source>
        <dbReference type="ARBA" id="ARBA00004787"/>
    </source>
</evidence>
<dbReference type="RefSeq" id="WP_146485781.1">
    <property type="nucleotide sequence ID" value="NZ_VIGX01000002.1"/>
</dbReference>
<dbReference type="InterPro" id="IPR001228">
    <property type="entry name" value="IspD"/>
</dbReference>
<keyword evidence="6 7" id="KW-0414">Isoprene biosynthesis</keyword>
<comment type="function">
    <text evidence="7">Catalyzes the formation of 4-diphosphocytidyl-2-C-methyl-D-erythritol from CTP and 2-C-methyl-D-erythritol 4-phosphate (MEP).</text>
</comment>